<comment type="caution">
    <text evidence="2">The sequence shown here is derived from an EMBL/GenBank/DDBJ whole genome shotgun (WGS) entry which is preliminary data.</text>
</comment>
<evidence type="ECO:0000313" key="3">
    <source>
        <dbReference type="Proteomes" id="UP000789901"/>
    </source>
</evidence>
<evidence type="ECO:0000313" key="2">
    <source>
        <dbReference type="EMBL" id="CAG8510215.1"/>
    </source>
</evidence>
<organism evidence="2 3">
    <name type="scientific">Gigaspora margarita</name>
    <dbReference type="NCBI Taxonomy" id="4874"/>
    <lineage>
        <taxon>Eukaryota</taxon>
        <taxon>Fungi</taxon>
        <taxon>Fungi incertae sedis</taxon>
        <taxon>Mucoromycota</taxon>
        <taxon>Glomeromycotina</taxon>
        <taxon>Glomeromycetes</taxon>
        <taxon>Diversisporales</taxon>
        <taxon>Gigasporaceae</taxon>
        <taxon>Gigaspora</taxon>
    </lineage>
</organism>
<name>A0ABM8W2S7_GIGMA</name>
<dbReference type="Proteomes" id="UP000789901">
    <property type="component" value="Unassembled WGS sequence"/>
</dbReference>
<protein>
    <submittedName>
        <fullName evidence="2">5532_t:CDS:1</fullName>
    </submittedName>
</protein>
<proteinExistence type="predicted"/>
<evidence type="ECO:0000256" key="1">
    <source>
        <dbReference type="SAM" id="Coils"/>
    </source>
</evidence>
<keyword evidence="1" id="KW-0175">Coiled coil</keyword>
<reference evidence="2 3" key="1">
    <citation type="submission" date="2021-06" db="EMBL/GenBank/DDBJ databases">
        <authorList>
            <person name="Kallberg Y."/>
            <person name="Tangrot J."/>
            <person name="Rosling A."/>
        </authorList>
    </citation>
    <scope>NUCLEOTIDE SEQUENCE [LARGE SCALE GENOMIC DNA]</scope>
    <source>
        <strain evidence="2 3">120-4 pot B 10/14</strain>
    </source>
</reference>
<sequence>MQLQLEISLRKLLKKQKLITKSQIFQYTGYLIKNFNEIKISSELENELENAYRMFFKENGINGKNLETNLGELEKIIKERNDYLEKLEKSIEERNELKKSIYNYKITRQITIQLINNLYREKNEYKEQITRLSDQNQQYQQEITRLSDQNQQYQQEITRLEFMRNWSEITIANQNIRISHLQDRLNPLREINRLCNENQFMSQVMAGGIVEEAISELRDDNQRLNQDNQRLNQDLEIVRRVNDQRIASQNVQISNLEEQLEQYKPFEKSFDNQEILVISSLGAF</sequence>
<dbReference type="EMBL" id="CAJVQB010000853">
    <property type="protein sequence ID" value="CAG8510215.1"/>
    <property type="molecule type" value="Genomic_DNA"/>
</dbReference>
<accession>A0ABM8W2S7</accession>
<feature type="coiled-coil region" evidence="1">
    <location>
        <begin position="73"/>
        <end position="163"/>
    </location>
</feature>
<gene>
    <name evidence="2" type="ORF">GMARGA_LOCUS2644</name>
</gene>
<feature type="coiled-coil region" evidence="1">
    <location>
        <begin position="210"/>
        <end position="241"/>
    </location>
</feature>
<keyword evidence="3" id="KW-1185">Reference proteome</keyword>